<dbReference type="GeneID" id="18813890"/>
<evidence type="ECO:0000256" key="1">
    <source>
        <dbReference type="SAM" id="MobiDB-lite"/>
    </source>
</evidence>
<dbReference type="AlphaFoldDB" id="F8NE90"/>
<dbReference type="EMBL" id="GL945428">
    <property type="protein sequence ID" value="EGO30472.1"/>
    <property type="molecule type" value="Genomic_DNA"/>
</dbReference>
<dbReference type="RefSeq" id="XP_007312356.1">
    <property type="nucleotide sequence ID" value="XM_007312294.1"/>
</dbReference>
<organism>
    <name type="scientific">Serpula lacrymans var. lacrymans (strain S7.9)</name>
    <name type="common">Dry rot fungus</name>
    <dbReference type="NCBI Taxonomy" id="578457"/>
    <lineage>
        <taxon>Eukaryota</taxon>
        <taxon>Fungi</taxon>
        <taxon>Dikarya</taxon>
        <taxon>Basidiomycota</taxon>
        <taxon>Agaricomycotina</taxon>
        <taxon>Agaricomycetes</taxon>
        <taxon>Agaricomycetidae</taxon>
        <taxon>Boletales</taxon>
        <taxon>Coniophorineae</taxon>
        <taxon>Serpulaceae</taxon>
        <taxon>Serpula</taxon>
    </lineage>
</organism>
<dbReference type="Proteomes" id="UP000008064">
    <property type="component" value="Unassembled WGS sequence"/>
</dbReference>
<protein>
    <submittedName>
        <fullName evidence="2">Uncharacterized protein</fullName>
    </submittedName>
</protein>
<name>F8NE90_SERL9</name>
<evidence type="ECO:0000313" key="2">
    <source>
        <dbReference type="EMBL" id="EGO30472.1"/>
    </source>
</evidence>
<sequence>MILPIALNNQKTLHPLEMTPTKLKGHKMSHHINSPNQTQEPKNPSSTRNDSSDQRQGPGSITAALNDPPNQTQMLKGPPSTGHYLSSPSGQDDYIAGTLLTLMSKFFSHMTNMLQENLAQNQADLKQLMNNIRIQGTSSSWKCTDSRGHKIPFKEDQAY</sequence>
<dbReference type="KEGG" id="sla:SERLADRAFT_432030"/>
<accession>F8NE90</accession>
<reference evidence="2" key="1">
    <citation type="submission" date="2011-04" db="EMBL/GenBank/DDBJ databases">
        <title>Evolution of plant cell wall degrading machinery underlies the functional diversity of forest fungi.</title>
        <authorList>
            <consortium name="US DOE Joint Genome Institute (JGI-PGF)"/>
            <person name="Eastwood D.C."/>
            <person name="Floudas D."/>
            <person name="Binder M."/>
            <person name="Majcherczyk A."/>
            <person name="Schneider P."/>
            <person name="Aerts A."/>
            <person name="Asiegbu F.O."/>
            <person name="Baker S.E."/>
            <person name="Barry K."/>
            <person name="Bendiksby M."/>
            <person name="Blumentritt M."/>
            <person name="Coutinho P.M."/>
            <person name="Cullen D."/>
            <person name="Cullen D."/>
            <person name="Gathman A."/>
            <person name="Goodell B."/>
            <person name="Henrissat B."/>
            <person name="Ihrmark K."/>
            <person name="Kauserud H."/>
            <person name="Kohler A."/>
            <person name="LaButti K."/>
            <person name="Lapidus A."/>
            <person name="Lavin J.L."/>
            <person name="Lee Y.-H."/>
            <person name="Lindquist E."/>
            <person name="Lilly W."/>
            <person name="Lucas S."/>
            <person name="Morin E."/>
            <person name="Murat C."/>
            <person name="Oguiza J.A."/>
            <person name="Park J."/>
            <person name="Pisabarro A.G."/>
            <person name="Riley R."/>
            <person name="Rosling A."/>
            <person name="Salamov A."/>
            <person name="Schmidt O."/>
            <person name="Schmutz J."/>
            <person name="Skrede I."/>
            <person name="Stenlid J."/>
            <person name="Wiebenga A."/>
            <person name="Xie X."/>
            <person name="Kues U."/>
            <person name="Hibbett D.S."/>
            <person name="Hoffmeister D."/>
            <person name="Hogberg N."/>
            <person name="Martin F."/>
            <person name="Grigoriev I.V."/>
            <person name="Watkinson S.C."/>
        </authorList>
    </citation>
    <scope>NUCLEOTIDE SEQUENCE</scope>
    <source>
        <strain evidence="2">S7.9</strain>
    </source>
</reference>
<feature type="region of interest" description="Disordered" evidence="1">
    <location>
        <begin position="24"/>
        <end position="89"/>
    </location>
</feature>
<dbReference type="HOGENOM" id="CLU_1661845_0_0_1"/>
<proteinExistence type="predicted"/>
<gene>
    <name evidence="2" type="ORF">SERLADRAFT_432030</name>
</gene>
<feature type="compositionally biased region" description="Polar residues" evidence="1">
    <location>
        <begin position="31"/>
        <end position="59"/>
    </location>
</feature>